<organism evidence="1">
    <name type="scientific">uncultured Caudovirales phage</name>
    <dbReference type="NCBI Taxonomy" id="2100421"/>
    <lineage>
        <taxon>Viruses</taxon>
        <taxon>Duplodnaviria</taxon>
        <taxon>Heunggongvirae</taxon>
        <taxon>Uroviricota</taxon>
        <taxon>Caudoviricetes</taxon>
        <taxon>Peduoviridae</taxon>
        <taxon>Maltschvirus</taxon>
        <taxon>Maltschvirus maltsch</taxon>
    </lineage>
</organism>
<accession>A0A6J5TBE9</accession>
<evidence type="ECO:0000313" key="1">
    <source>
        <dbReference type="EMBL" id="CAB4242251.1"/>
    </source>
</evidence>
<name>A0A6J5TBE9_9CAUD</name>
<protein>
    <submittedName>
        <fullName evidence="1">Uncharacterized protein</fullName>
    </submittedName>
</protein>
<proteinExistence type="predicted"/>
<dbReference type="EMBL" id="LR797826">
    <property type="protein sequence ID" value="CAB4242251.1"/>
    <property type="molecule type" value="Genomic_DNA"/>
</dbReference>
<gene>
    <name evidence="1" type="ORF">UFOVP83_51</name>
</gene>
<sequence length="112" mass="12853">MKIYAYREQGSGKSKWQGIAVAATHYDLFWQIDQHFDPYNCDIISFDRPFSFCALTNGSGYDVRLIDVELSDDVFDHFSDEEQWKNAKSFASVESKTKSAVLVHISTNEESK</sequence>
<reference evidence="1" key="1">
    <citation type="submission" date="2020-05" db="EMBL/GenBank/DDBJ databases">
        <authorList>
            <person name="Chiriac C."/>
            <person name="Salcher M."/>
            <person name="Ghai R."/>
            <person name="Kavagutti S V."/>
        </authorList>
    </citation>
    <scope>NUCLEOTIDE SEQUENCE</scope>
</reference>